<organism evidence="2 3">
    <name type="scientific">Rhizoctonia solani</name>
    <dbReference type="NCBI Taxonomy" id="456999"/>
    <lineage>
        <taxon>Eukaryota</taxon>
        <taxon>Fungi</taxon>
        <taxon>Dikarya</taxon>
        <taxon>Basidiomycota</taxon>
        <taxon>Agaricomycotina</taxon>
        <taxon>Agaricomycetes</taxon>
        <taxon>Cantharellales</taxon>
        <taxon>Ceratobasidiaceae</taxon>
        <taxon>Rhizoctonia</taxon>
    </lineage>
</organism>
<gene>
    <name evidence="2" type="ORF">RSOLAG22IIIB_11022</name>
</gene>
<keyword evidence="3" id="KW-1185">Reference proteome</keyword>
<feature type="compositionally biased region" description="Acidic residues" evidence="1">
    <location>
        <begin position="38"/>
        <end position="47"/>
    </location>
</feature>
<dbReference type="AlphaFoldDB" id="A0A0K6G6T0"/>
<feature type="compositionally biased region" description="Basic and acidic residues" evidence="1">
    <location>
        <begin position="48"/>
        <end position="62"/>
    </location>
</feature>
<sequence>MAYEAVPKVTKEATNNTEPEEVPERETEEIMMNHPNEQEDEVDNNEQDEAHSPIKHSSLKDIFRPQEESAGFSLELDIELDPDTESFLPASISVLPPSEPVLAPASIATEKRVHTIQFTPDTNIPLFFLGGKNDIFRMINEKGWEWSHPGTSRNSCKVG</sequence>
<dbReference type="Proteomes" id="UP000044841">
    <property type="component" value="Unassembled WGS sequence"/>
</dbReference>
<accession>A0A0K6G6T0</accession>
<proteinExistence type="predicted"/>
<reference evidence="2 3" key="1">
    <citation type="submission" date="2015-07" db="EMBL/GenBank/DDBJ databases">
        <authorList>
            <person name="Noorani M."/>
        </authorList>
    </citation>
    <scope>NUCLEOTIDE SEQUENCE [LARGE SCALE GENOMIC DNA]</scope>
    <source>
        <strain evidence="2">BBA 69670</strain>
    </source>
</reference>
<feature type="region of interest" description="Disordered" evidence="1">
    <location>
        <begin position="1"/>
        <end position="62"/>
    </location>
</feature>
<dbReference type="EMBL" id="CYGV01001417">
    <property type="protein sequence ID" value="CUA74186.1"/>
    <property type="molecule type" value="Genomic_DNA"/>
</dbReference>
<protein>
    <submittedName>
        <fullName evidence="2">Uncharacterized protein</fullName>
    </submittedName>
</protein>
<name>A0A0K6G6T0_9AGAM</name>
<evidence type="ECO:0000313" key="3">
    <source>
        <dbReference type="Proteomes" id="UP000044841"/>
    </source>
</evidence>
<evidence type="ECO:0000313" key="2">
    <source>
        <dbReference type="EMBL" id="CUA74186.1"/>
    </source>
</evidence>
<feature type="compositionally biased region" description="Acidic residues" evidence="1">
    <location>
        <begin position="18"/>
        <end position="29"/>
    </location>
</feature>
<evidence type="ECO:0000256" key="1">
    <source>
        <dbReference type="SAM" id="MobiDB-lite"/>
    </source>
</evidence>